<dbReference type="InterPro" id="IPR036397">
    <property type="entry name" value="RNaseH_sf"/>
</dbReference>
<comment type="caution">
    <text evidence="1">The sequence shown here is derived from an EMBL/GenBank/DDBJ whole genome shotgun (WGS) entry which is preliminary data.</text>
</comment>
<accession>A0A815V4N4</accession>
<dbReference type="GO" id="GO:0003676">
    <property type="term" value="F:nucleic acid binding"/>
    <property type="evidence" value="ECO:0007669"/>
    <property type="project" value="InterPro"/>
</dbReference>
<dbReference type="Proteomes" id="UP000663828">
    <property type="component" value="Unassembled WGS sequence"/>
</dbReference>
<protein>
    <recommendedName>
        <fullName evidence="5">Transposase</fullName>
    </recommendedName>
</protein>
<name>A0A815V4N4_ADIRI</name>
<sequence>MDCSKTASQRKMCYRQLKKGYEHCFTEFGSGRPEKLSEEAKQTVMENSAKRQRSYIEADERYQNVCAQPSFIGVFICFTAIELMWVIKESGTSWNRAYYGQFIPTKTVFPFLSNPKKVFDPEEVVYLHDHAPYHKTNATQQLLKDSDIDSLILFRTDKEFT</sequence>
<dbReference type="AlphaFoldDB" id="A0A815V4N4"/>
<proteinExistence type="predicted"/>
<evidence type="ECO:0008006" key="5">
    <source>
        <dbReference type="Google" id="ProtNLM"/>
    </source>
</evidence>
<evidence type="ECO:0000313" key="4">
    <source>
        <dbReference type="Proteomes" id="UP000663852"/>
    </source>
</evidence>
<dbReference type="EMBL" id="CAJNOJ010000813">
    <property type="protein sequence ID" value="CAF1525264.1"/>
    <property type="molecule type" value="Genomic_DNA"/>
</dbReference>
<evidence type="ECO:0000313" key="2">
    <source>
        <dbReference type="EMBL" id="CAF1587073.1"/>
    </source>
</evidence>
<dbReference type="Proteomes" id="UP000663852">
    <property type="component" value="Unassembled WGS sequence"/>
</dbReference>
<dbReference type="EMBL" id="CAJNOR010006145">
    <property type="protein sequence ID" value="CAF1587073.1"/>
    <property type="molecule type" value="Genomic_DNA"/>
</dbReference>
<evidence type="ECO:0000313" key="1">
    <source>
        <dbReference type="EMBL" id="CAF1525264.1"/>
    </source>
</evidence>
<reference evidence="1" key="1">
    <citation type="submission" date="2021-02" db="EMBL/GenBank/DDBJ databases">
        <authorList>
            <person name="Nowell W R."/>
        </authorList>
    </citation>
    <scope>NUCLEOTIDE SEQUENCE</scope>
</reference>
<dbReference type="Gene3D" id="3.30.420.10">
    <property type="entry name" value="Ribonuclease H-like superfamily/Ribonuclease H"/>
    <property type="match status" value="1"/>
</dbReference>
<organism evidence="1 4">
    <name type="scientific">Adineta ricciae</name>
    <name type="common">Rotifer</name>
    <dbReference type="NCBI Taxonomy" id="249248"/>
    <lineage>
        <taxon>Eukaryota</taxon>
        <taxon>Metazoa</taxon>
        <taxon>Spiralia</taxon>
        <taxon>Gnathifera</taxon>
        <taxon>Rotifera</taxon>
        <taxon>Eurotatoria</taxon>
        <taxon>Bdelloidea</taxon>
        <taxon>Adinetida</taxon>
        <taxon>Adinetidae</taxon>
        <taxon>Adineta</taxon>
    </lineage>
</organism>
<evidence type="ECO:0000313" key="3">
    <source>
        <dbReference type="Proteomes" id="UP000663828"/>
    </source>
</evidence>
<keyword evidence="3" id="KW-1185">Reference proteome</keyword>
<gene>
    <name evidence="1" type="ORF">EDS130_LOCUS44155</name>
    <name evidence="2" type="ORF">XAT740_LOCUS46140</name>
</gene>